<evidence type="ECO:0000256" key="3">
    <source>
        <dbReference type="SAM" id="SignalP"/>
    </source>
</evidence>
<evidence type="ECO:0000256" key="2">
    <source>
        <dbReference type="SAM" id="Phobius"/>
    </source>
</evidence>
<dbReference type="Pfam" id="PF13584">
    <property type="entry name" value="BatD"/>
    <property type="match status" value="1"/>
</dbReference>
<keyword evidence="2" id="KW-0472">Membrane</keyword>
<dbReference type="AlphaFoldDB" id="A0A517SVF6"/>
<sequence length="355" mass="38775" precursor="true">MMRRWSWWIAKGCQLFVALLCCSHIATAPRALAQDSAGVLASSKLEQVTFDARLSETSVQVAQPFSVSITVIAPKGARVRLPEISAKLGKFEVTEITDRLDLPIDGEATKRQWVRRVTLETIRTGQQEIPPLQATVAIDEQGKTLLSEPLTIDVVSVLENRPDTSQPRAVRSVIDLNEPLPSPDPKWHRWALGGGVAFFLALALLAFKRRRPSISAQDWALREIEVLRDSGVIVEGHAQLVTSEISAILREYAELELGINAASLSGEQFMNSLAEQNGLCDELLTEYQSIFDTIELTSFAGLAIGPGELARLTDRAETLIKTTATQLDQTHSVSSSPKPTTAADMNLNEPPVSTG</sequence>
<evidence type="ECO:0000313" key="4">
    <source>
        <dbReference type="EMBL" id="QDT60109.1"/>
    </source>
</evidence>
<feature type="transmembrane region" description="Helical" evidence="2">
    <location>
        <begin position="187"/>
        <end position="207"/>
    </location>
</feature>
<keyword evidence="3" id="KW-0732">Signal</keyword>
<evidence type="ECO:0008006" key="6">
    <source>
        <dbReference type="Google" id="ProtNLM"/>
    </source>
</evidence>
<dbReference type="RefSeq" id="WP_419188437.1">
    <property type="nucleotide sequence ID" value="NZ_CP036272.1"/>
</dbReference>
<keyword evidence="2" id="KW-1133">Transmembrane helix</keyword>
<proteinExistence type="predicted"/>
<keyword evidence="2" id="KW-0812">Transmembrane</keyword>
<dbReference type="EMBL" id="CP036272">
    <property type="protein sequence ID" value="QDT60109.1"/>
    <property type="molecule type" value="Genomic_DNA"/>
</dbReference>
<name>A0A517SVF6_9BACT</name>
<feature type="chain" id="PRO_5021809940" description="Protein BatD" evidence="3">
    <location>
        <begin position="34"/>
        <end position="355"/>
    </location>
</feature>
<reference evidence="4 5" key="1">
    <citation type="submission" date="2019-02" db="EMBL/GenBank/DDBJ databases">
        <title>Deep-cultivation of Planctomycetes and their phenomic and genomic characterization uncovers novel biology.</title>
        <authorList>
            <person name="Wiegand S."/>
            <person name="Jogler M."/>
            <person name="Boedeker C."/>
            <person name="Pinto D."/>
            <person name="Vollmers J."/>
            <person name="Rivas-Marin E."/>
            <person name="Kohn T."/>
            <person name="Peeters S.H."/>
            <person name="Heuer A."/>
            <person name="Rast P."/>
            <person name="Oberbeckmann S."/>
            <person name="Bunk B."/>
            <person name="Jeske O."/>
            <person name="Meyerdierks A."/>
            <person name="Storesund J.E."/>
            <person name="Kallscheuer N."/>
            <person name="Luecker S."/>
            <person name="Lage O.M."/>
            <person name="Pohl T."/>
            <person name="Merkel B.J."/>
            <person name="Hornburger P."/>
            <person name="Mueller R.-W."/>
            <person name="Bruemmer F."/>
            <person name="Labrenz M."/>
            <person name="Spormann A.M."/>
            <person name="Op den Camp H."/>
            <person name="Overmann J."/>
            <person name="Amann R."/>
            <person name="Jetten M.S.M."/>
            <person name="Mascher T."/>
            <person name="Medema M.H."/>
            <person name="Devos D.P."/>
            <person name="Kaster A.-K."/>
            <person name="Ovreas L."/>
            <person name="Rohde M."/>
            <person name="Galperin M.Y."/>
            <person name="Jogler C."/>
        </authorList>
    </citation>
    <scope>NUCLEOTIDE SEQUENCE [LARGE SCALE GENOMIC DNA]</scope>
    <source>
        <strain evidence="4 5">SV_7m_r</strain>
    </source>
</reference>
<feature type="compositionally biased region" description="Polar residues" evidence="1">
    <location>
        <begin position="326"/>
        <end position="339"/>
    </location>
</feature>
<dbReference type="Proteomes" id="UP000315003">
    <property type="component" value="Chromosome"/>
</dbReference>
<protein>
    <recommendedName>
        <fullName evidence="6">Protein BatD</fullName>
    </recommendedName>
</protein>
<evidence type="ECO:0000313" key="5">
    <source>
        <dbReference type="Proteomes" id="UP000315003"/>
    </source>
</evidence>
<feature type="signal peptide" evidence="3">
    <location>
        <begin position="1"/>
        <end position="33"/>
    </location>
</feature>
<feature type="region of interest" description="Disordered" evidence="1">
    <location>
        <begin position="326"/>
        <end position="355"/>
    </location>
</feature>
<dbReference type="InterPro" id="IPR025738">
    <property type="entry name" value="BatD"/>
</dbReference>
<keyword evidence="5" id="KW-1185">Reference proteome</keyword>
<evidence type="ECO:0000256" key="1">
    <source>
        <dbReference type="SAM" id="MobiDB-lite"/>
    </source>
</evidence>
<gene>
    <name evidence="4" type="ORF">SV7mr_26260</name>
</gene>
<organism evidence="4 5">
    <name type="scientific">Stieleria bergensis</name>
    <dbReference type="NCBI Taxonomy" id="2528025"/>
    <lineage>
        <taxon>Bacteria</taxon>
        <taxon>Pseudomonadati</taxon>
        <taxon>Planctomycetota</taxon>
        <taxon>Planctomycetia</taxon>
        <taxon>Pirellulales</taxon>
        <taxon>Pirellulaceae</taxon>
        <taxon>Stieleria</taxon>
    </lineage>
</organism>
<accession>A0A517SVF6</accession>